<comment type="caution">
    <text evidence="7">The sequence shown here is derived from an EMBL/GenBank/DDBJ whole genome shotgun (WGS) entry which is preliminary data.</text>
</comment>
<dbReference type="GO" id="GO:0032259">
    <property type="term" value="P:methylation"/>
    <property type="evidence" value="ECO:0007669"/>
    <property type="project" value="UniProtKB-KW"/>
</dbReference>
<dbReference type="InterPro" id="IPR029063">
    <property type="entry name" value="SAM-dependent_MTases_sf"/>
</dbReference>
<name>A0A7X0VE16_9BACL</name>
<keyword evidence="3 6" id="KW-0808">Transferase</keyword>
<dbReference type="Gene3D" id="3.90.120.10">
    <property type="entry name" value="DNA Methylase, subunit A, domain 2"/>
    <property type="match status" value="1"/>
</dbReference>
<evidence type="ECO:0000313" key="8">
    <source>
        <dbReference type="Proteomes" id="UP000547209"/>
    </source>
</evidence>
<feature type="active site" evidence="6">
    <location>
        <position position="113"/>
    </location>
</feature>
<dbReference type="AlphaFoldDB" id="A0A7X0VE16"/>
<dbReference type="EMBL" id="JACJVP010000007">
    <property type="protein sequence ID" value="MBB6670256.1"/>
    <property type="molecule type" value="Genomic_DNA"/>
</dbReference>
<keyword evidence="2 6" id="KW-0489">Methyltransferase</keyword>
<organism evidence="7 8">
    <name type="scientific">Cohnella nanjingensis</name>
    <dbReference type="NCBI Taxonomy" id="1387779"/>
    <lineage>
        <taxon>Bacteria</taxon>
        <taxon>Bacillati</taxon>
        <taxon>Bacillota</taxon>
        <taxon>Bacilli</taxon>
        <taxon>Bacillales</taxon>
        <taxon>Paenibacillaceae</taxon>
        <taxon>Cohnella</taxon>
    </lineage>
</organism>
<evidence type="ECO:0000256" key="1">
    <source>
        <dbReference type="ARBA" id="ARBA00011975"/>
    </source>
</evidence>
<dbReference type="InterPro" id="IPR001525">
    <property type="entry name" value="C5_MeTfrase"/>
</dbReference>
<dbReference type="PANTHER" id="PTHR10629">
    <property type="entry name" value="CYTOSINE-SPECIFIC METHYLTRANSFERASE"/>
    <property type="match status" value="1"/>
</dbReference>
<dbReference type="EC" id="2.1.1.37" evidence="1"/>
<sequence>MNRRRKLKRERELAIAVGEHRRQLFKVIASDPDFHKDEIFVDSFAGGGGASTGIEYAIGRNVDEAVNHDPAAIAMHEANHPQTRHHCEDVWSIHPRVIAAGRRVGLLWLSPDCTHHSKARGGKPREKGIRGLAWTAVWWAATVRPRVIMLENVEEFADWGPLDAEGKPIKAQKGRTFRTFVNALKRQGYEVEWRILRACDYGAPTIRKRLFLIARCDGQAIVWPEPTHVQVDKPFKITAGGPLPYRRAADIIDWSIPVPSIFGRKRELADNTKRRIARGIDKFILQVAAAGGVPFMAPFLVNVNHGGEGFRGQGLGEPLQTITGKNGIGLVVPHITKFRGGSTGHSIDEPLHTITSGAGATRPAGAAHAMGMVTASLVKHYGGNYNGAGNSLEDPLSTITTTDHNALLCASLIQMGYGERPGQDPRVLDIGSPLGTITAGGNKFGLMTAHIARHFGESIGSDMADPVGTVTAGGGGKSALVASHLIKFRGDNIGSGMDAPVPTITAGGQHLAAVYAFMVAYYGSSVGQDMADPLGTVTTHDRFGLVLVRIRGVDYVIVDIGMRMLTPRELYRAQGFPESYIINPIFNGKPFTQAEQVAKCGNSVSPVMSAALTRANLPEHCVPRMADRFSKLDRELLFA</sequence>
<gene>
    <name evidence="7" type="ORF">H7C19_06100</name>
</gene>
<keyword evidence="4 6" id="KW-0949">S-adenosyl-L-methionine</keyword>
<dbReference type="Proteomes" id="UP000547209">
    <property type="component" value="Unassembled WGS sequence"/>
</dbReference>
<dbReference type="GO" id="GO:0044027">
    <property type="term" value="P:negative regulation of gene expression via chromosomal CpG island methylation"/>
    <property type="evidence" value="ECO:0007669"/>
    <property type="project" value="TreeGrafter"/>
</dbReference>
<evidence type="ECO:0000313" key="7">
    <source>
        <dbReference type="EMBL" id="MBB6670256.1"/>
    </source>
</evidence>
<reference evidence="7 8" key="1">
    <citation type="submission" date="2020-08" db="EMBL/GenBank/DDBJ databases">
        <title>Cohnella phylogeny.</title>
        <authorList>
            <person name="Dunlap C."/>
        </authorList>
    </citation>
    <scope>NUCLEOTIDE SEQUENCE [LARGE SCALE GENOMIC DNA]</scope>
    <source>
        <strain evidence="7 8">DSM 28246</strain>
    </source>
</reference>
<comment type="similarity">
    <text evidence="6">Belongs to the class I-like SAM-binding methyltransferase superfamily. C5-methyltransferase family.</text>
</comment>
<keyword evidence="5" id="KW-0680">Restriction system</keyword>
<evidence type="ECO:0000256" key="2">
    <source>
        <dbReference type="ARBA" id="ARBA00022603"/>
    </source>
</evidence>
<keyword evidence="8" id="KW-1185">Reference proteome</keyword>
<dbReference type="GO" id="GO:0003677">
    <property type="term" value="F:DNA binding"/>
    <property type="evidence" value="ECO:0007669"/>
    <property type="project" value="TreeGrafter"/>
</dbReference>
<accession>A0A7X0VE16</accession>
<dbReference type="Gene3D" id="3.40.50.150">
    <property type="entry name" value="Vaccinia Virus protein VP39"/>
    <property type="match status" value="1"/>
</dbReference>
<dbReference type="InterPro" id="IPR050390">
    <property type="entry name" value="C5-Methyltransferase"/>
</dbReference>
<evidence type="ECO:0000256" key="5">
    <source>
        <dbReference type="ARBA" id="ARBA00022747"/>
    </source>
</evidence>
<evidence type="ECO:0000256" key="4">
    <source>
        <dbReference type="ARBA" id="ARBA00022691"/>
    </source>
</evidence>
<proteinExistence type="inferred from homology"/>
<dbReference type="PRINTS" id="PR00105">
    <property type="entry name" value="C5METTRFRASE"/>
</dbReference>
<dbReference type="GO" id="GO:0003886">
    <property type="term" value="F:DNA (cytosine-5-)-methyltransferase activity"/>
    <property type="evidence" value="ECO:0007669"/>
    <property type="project" value="UniProtKB-EC"/>
</dbReference>
<dbReference type="PANTHER" id="PTHR10629:SF52">
    <property type="entry name" value="DNA (CYTOSINE-5)-METHYLTRANSFERASE 1"/>
    <property type="match status" value="1"/>
</dbReference>
<evidence type="ECO:0000256" key="3">
    <source>
        <dbReference type="ARBA" id="ARBA00022679"/>
    </source>
</evidence>
<dbReference type="SUPFAM" id="SSF53335">
    <property type="entry name" value="S-adenosyl-L-methionine-dependent methyltransferases"/>
    <property type="match status" value="1"/>
</dbReference>
<evidence type="ECO:0000256" key="6">
    <source>
        <dbReference type="PROSITE-ProRule" id="PRU01016"/>
    </source>
</evidence>
<dbReference type="GO" id="GO:0009307">
    <property type="term" value="P:DNA restriction-modification system"/>
    <property type="evidence" value="ECO:0007669"/>
    <property type="project" value="UniProtKB-KW"/>
</dbReference>
<dbReference type="Pfam" id="PF00145">
    <property type="entry name" value="DNA_methylase"/>
    <property type="match status" value="1"/>
</dbReference>
<dbReference type="PROSITE" id="PS51679">
    <property type="entry name" value="SAM_MT_C5"/>
    <property type="match status" value="1"/>
</dbReference>
<protein>
    <recommendedName>
        <fullName evidence="1">DNA (cytosine-5-)-methyltransferase</fullName>
        <ecNumber evidence="1">2.1.1.37</ecNumber>
    </recommendedName>
</protein>